<dbReference type="Pfam" id="PF02645">
    <property type="entry name" value="DegV"/>
    <property type="match status" value="1"/>
</dbReference>
<keyword evidence="4" id="KW-1185">Reference proteome</keyword>
<dbReference type="InterPro" id="IPR050270">
    <property type="entry name" value="DegV_domain_contain"/>
</dbReference>
<proteinExistence type="predicted"/>
<accession>A0A2A5RMC9</accession>
<sequence>MTFNILTDSTSDLDEMYAKIHQIVVLSLTVTVDDQAFDTFGDSRLTPEALLREMKAGKSVQTSQINSGQFVETFKNFAKKNEAVLYLAFSSGLSGTFQSAVIARDMVHEEFPQAKIVIIDTLAAASGEGFLVEEAVKMRDQGKTIEVTAKAIETLKMHLSSQFMVEDLSHLARGGRIPKAVAIVGTMANIKPLLDVDTEGKLRQVSKVRGRKKAIHQLVEKTLDSIDLNYPRILIGYSGSNQTALEVKKTILDSKLVNEIDIRPIGTTIVTHTGENTLAIFSISNKVRK</sequence>
<keyword evidence="2" id="KW-0446">Lipid-binding</keyword>
<name>A0A2A5RMC9_9LACT</name>
<evidence type="ECO:0000313" key="3">
    <source>
        <dbReference type="EMBL" id="PCS00464.1"/>
    </source>
</evidence>
<dbReference type="PROSITE" id="PS51482">
    <property type="entry name" value="DEGV"/>
    <property type="match status" value="1"/>
</dbReference>
<comment type="function">
    <text evidence="1">May bind long-chain fatty acids, such as palmitate, and may play a role in lipid transport or fatty acid metabolism.</text>
</comment>
<evidence type="ECO:0000256" key="1">
    <source>
        <dbReference type="ARBA" id="ARBA00003238"/>
    </source>
</evidence>
<protein>
    <recommendedName>
        <fullName evidence="5">DegV family protein</fullName>
    </recommendedName>
</protein>
<gene>
    <name evidence="3" type="ORF">RT41_GL001351</name>
</gene>
<evidence type="ECO:0000256" key="2">
    <source>
        <dbReference type="ARBA" id="ARBA00023121"/>
    </source>
</evidence>
<evidence type="ECO:0000313" key="4">
    <source>
        <dbReference type="Proteomes" id="UP000218181"/>
    </source>
</evidence>
<dbReference type="OrthoDB" id="9780660at2"/>
<dbReference type="EMBL" id="JXJU01000004">
    <property type="protein sequence ID" value="PCS00464.1"/>
    <property type="molecule type" value="Genomic_DNA"/>
</dbReference>
<dbReference type="Gene3D" id="2.20.28.50">
    <property type="entry name" value="degv family protein"/>
    <property type="match status" value="1"/>
</dbReference>
<dbReference type="GO" id="GO:0008289">
    <property type="term" value="F:lipid binding"/>
    <property type="evidence" value="ECO:0007669"/>
    <property type="project" value="UniProtKB-KW"/>
</dbReference>
<dbReference type="InterPro" id="IPR003797">
    <property type="entry name" value="DegV"/>
</dbReference>
<dbReference type="PANTHER" id="PTHR33434">
    <property type="entry name" value="DEGV DOMAIN-CONTAINING PROTEIN DR_1986-RELATED"/>
    <property type="match status" value="1"/>
</dbReference>
<comment type="caution">
    <text evidence="3">The sequence shown here is derived from an EMBL/GenBank/DDBJ whole genome shotgun (WGS) entry which is preliminary data.</text>
</comment>
<dbReference type="NCBIfam" id="TIGR00762">
    <property type="entry name" value="DegV"/>
    <property type="match status" value="1"/>
</dbReference>
<reference evidence="3 4" key="1">
    <citation type="submission" date="2014-12" db="EMBL/GenBank/DDBJ databases">
        <title>Draft genome sequences of 10 type strains of Lactococcus.</title>
        <authorList>
            <person name="Sun Z."/>
            <person name="Zhong Z."/>
            <person name="Liu W."/>
            <person name="Zhang W."/>
            <person name="Zhang H."/>
        </authorList>
    </citation>
    <scope>NUCLEOTIDE SEQUENCE [LARGE SCALE GENOMIC DNA]</scope>
    <source>
        <strain evidence="3 4">JCM 16395</strain>
    </source>
</reference>
<dbReference type="AlphaFoldDB" id="A0A2A5RMC9"/>
<dbReference type="InterPro" id="IPR043168">
    <property type="entry name" value="DegV_C"/>
</dbReference>
<dbReference type="PANTHER" id="PTHR33434:SF2">
    <property type="entry name" value="FATTY ACID-BINDING PROTEIN TM_1468"/>
    <property type="match status" value="1"/>
</dbReference>
<dbReference type="RefSeq" id="WP_054639584.1">
    <property type="nucleotide sequence ID" value="NZ_BBAL01000007.1"/>
</dbReference>
<dbReference type="Gene3D" id="3.30.1180.10">
    <property type="match status" value="1"/>
</dbReference>
<dbReference type="Gene3D" id="3.40.50.10440">
    <property type="entry name" value="Dihydroxyacetone kinase, domain 1"/>
    <property type="match status" value="1"/>
</dbReference>
<evidence type="ECO:0008006" key="5">
    <source>
        <dbReference type="Google" id="ProtNLM"/>
    </source>
</evidence>
<organism evidence="3 4">
    <name type="scientific">Lactococcus fujiensis JCM 16395</name>
    <dbReference type="NCBI Taxonomy" id="1291764"/>
    <lineage>
        <taxon>Bacteria</taxon>
        <taxon>Bacillati</taxon>
        <taxon>Bacillota</taxon>
        <taxon>Bacilli</taxon>
        <taxon>Lactobacillales</taxon>
        <taxon>Streptococcaceae</taxon>
        <taxon>Lactococcus</taxon>
    </lineage>
</organism>
<dbReference type="SUPFAM" id="SSF82549">
    <property type="entry name" value="DAK1/DegV-like"/>
    <property type="match status" value="1"/>
</dbReference>
<dbReference type="STRING" id="1291764.GCA_001311235_02090"/>
<dbReference type="Proteomes" id="UP000218181">
    <property type="component" value="Unassembled WGS sequence"/>
</dbReference>